<keyword evidence="1" id="KW-1133">Transmembrane helix</keyword>
<evidence type="ECO:0000313" key="2">
    <source>
        <dbReference type="EMBL" id="HHF52773.1"/>
    </source>
</evidence>
<feature type="transmembrane region" description="Helical" evidence="1">
    <location>
        <begin position="12"/>
        <end position="38"/>
    </location>
</feature>
<protein>
    <submittedName>
        <fullName evidence="2">Uncharacterized protein</fullName>
    </submittedName>
</protein>
<sequence>MENYNLSKKASPWLTVVYIIIGAAVSLTVTVLTQLYLIPSREIKLHMYQQKEYRVTRLYQPLLVSTGYGNFSMTAPGVFFKVNKIMESYGYLADQEVVEKYIEFLKLVRFANYNDLRKGNFIQKPASENLIIELIRQGVTPLKWTPSSLEKALKVEKEFQNVVRRHYKEAVEDLKNG</sequence>
<reference evidence="2" key="1">
    <citation type="journal article" date="2020" name="mSystems">
        <title>Genome- and Community-Level Interaction Insights into Carbon Utilization and Element Cycling Functions of Hydrothermarchaeota in Hydrothermal Sediment.</title>
        <authorList>
            <person name="Zhou Z."/>
            <person name="Liu Y."/>
            <person name="Xu W."/>
            <person name="Pan J."/>
            <person name="Luo Z.H."/>
            <person name="Li M."/>
        </authorList>
    </citation>
    <scope>NUCLEOTIDE SEQUENCE [LARGE SCALE GENOMIC DNA]</scope>
    <source>
        <strain evidence="2">HyVt-96</strain>
    </source>
</reference>
<accession>A0A7V5HM61</accession>
<dbReference type="EMBL" id="DRTX01000013">
    <property type="protein sequence ID" value="HHF52773.1"/>
    <property type="molecule type" value="Genomic_DNA"/>
</dbReference>
<evidence type="ECO:0000256" key="1">
    <source>
        <dbReference type="SAM" id="Phobius"/>
    </source>
</evidence>
<keyword evidence="1" id="KW-0812">Transmembrane</keyword>
<name>A0A7V5HM61_UNCW3</name>
<organism evidence="2">
    <name type="scientific">candidate division WOR-3 bacterium</name>
    <dbReference type="NCBI Taxonomy" id="2052148"/>
    <lineage>
        <taxon>Bacteria</taxon>
        <taxon>Bacteria division WOR-3</taxon>
    </lineage>
</organism>
<gene>
    <name evidence="2" type="ORF">ENL43_00225</name>
</gene>
<comment type="caution">
    <text evidence="2">The sequence shown here is derived from an EMBL/GenBank/DDBJ whole genome shotgun (WGS) entry which is preliminary data.</text>
</comment>
<dbReference type="Proteomes" id="UP000886050">
    <property type="component" value="Unassembled WGS sequence"/>
</dbReference>
<proteinExistence type="predicted"/>
<dbReference type="AlphaFoldDB" id="A0A7V5HM61"/>
<keyword evidence="1" id="KW-0472">Membrane</keyword>